<name>A0A4S8HD92_9BACT</name>
<feature type="domain" description="Endonuclease GajA/Old nuclease/RecF-like AAA" evidence="2">
    <location>
        <begin position="1"/>
        <end position="383"/>
    </location>
</feature>
<dbReference type="SUPFAM" id="SSF52540">
    <property type="entry name" value="P-loop containing nucleoside triphosphate hydrolases"/>
    <property type="match status" value="1"/>
</dbReference>
<evidence type="ECO:0000259" key="2">
    <source>
        <dbReference type="Pfam" id="PF13175"/>
    </source>
</evidence>
<dbReference type="Pfam" id="PF20469">
    <property type="entry name" value="OLD-like_TOPRIM"/>
    <property type="match status" value="1"/>
</dbReference>
<dbReference type="PANTHER" id="PTHR43581:SF4">
    <property type="entry name" value="ATP_GTP PHOSPHATASE"/>
    <property type="match status" value="1"/>
</dbReference>
<evidence type="ECO:0000313" key="4">
    <source>
        <dbReference type="EMBL" id="THU33000.1"/>
    </source>
</evidence>
<comment type="caution">
    <text evidence="4">The sequence shown here is derived from an EMBL/GenBank/DDBJ whole genome shotgun (WGS) entry which is preliminary data.</text>
</comment>
<feature type="compositionally biased region" description="Low complexity" evidence="1">
    <location>
        <begin position="678"/>
        <end position="701"/>
    </location>
</feature>
<keyword evidence="5" id="KW-1185">Reference proteome</keyword>
<evidence type="ECO:0000259" key="3">
    <source>
        <dbReference type="Pfam" id="PF20469"/>
    </source>
</evidence>
<evidence type="ECO:0000256" key="1">
    <source>
        <dbReference type="SAM" id="MobiDB-lite"/>
    </source>
</evidence>
<dbReference type="Proteomes" id="UP000306918">
    <property type="component" value="Unassembled WGS sequence"/>
</dbReference>
<dbReference type="RefSeq" id="WP_136580190.1">
    <property type="nucleotide sequence ID" value="NZ_STFF01000010.1"/>
</dbReference>
<dbReference type="AlphaFoldDB" id="A0A4S8HD92"/>
<dbReference type="OrthoDB" id="9792800at2"/>
<dbReference type="Pfam" id="PF13175">
    <property type="entry name" value="AAA_15"/>
    <property type="match status" value="1"/>
</dbReference>
<accession>A0A4S8HD92</accession>
<organism evidence="4 5">
    <name type="scientific">Niastella caeni</name>
    <dbReference type="NCBI Taxonomy" id="2569763"/>
    <lineage>
        <taxon>Bacteria</taxon>
        <taxon>Pseudomonadati</taxon>
        <taxon>Bacteroidota</taxon>
        <taxon>Chitinophagia</taxon>
        <taxon>Chitinophagales</taxon>
        <taxon>Chitinophagaceae</taxon>
        <taxon>Niastella</taxon>
    </lineage>
</organism>
<proteinExistence type="predicted"/>
<dbReference type="InterPro" id="IPR034139">
    <property type="entry name" value="TOPRIM_OLD"/>
</dbReference>
<dbReference type="Gene3D" id="3.40.50.300">
    <property type="entry name" value="P-loop containing nucleotide triphosphate hydrolases"/>
    <property type="match status" value="1"/>
</dbReference>
<reference evidence="4 5" key="1">
    <citation type="submission" date="2019-04" db="EMBL/GenBank/DDBJ databases">
        <title>Niastella caeni sp. nov., isolated from activated sludge.</title>
        <authorList>
            <person name="Sheng M."/>
        </authorList>
    </citation>
    <scope>NUCLEOTIDE SEQUENCE [LARGE SCALE GENOMIC DNA]</scope>
    <source>
        <strain evidence="4 5">HX-2-15</strain>
    </source>
</reference>
<dbReference type="CDD" id="cd01026">
    <property type="entry name" value="TOPRIM_OLD"/>
    <property type="match status" value="1"/>
</dbReference>
<dbReference type="PANTHER" id="PTHR43581">
    <property type="entry name" value="ATP/GTP PHOSPHATASE"/>
    <property type="match status" value="1"/>
</dbReference>
<protein>
    <submittedName>
        <fullName evidence="4">DUF2813 domain-containing protein</fullName>
    </submittedName>
</protein>
<dbReference type="InterPro" id="IPR051396">
    <property type="entry name" value="Bact_Antivir_Def_Nuclease"/>
</dbReference>
<gene>
    <name evidence="4" type="ORF">FAM09_26515</name>
</gene>
<sequence>MYISKISIKGFRNFPDNTIEFNDGVNVIIGHNNAGKTSLLKALGLIIDNDEARRLEIDDFSKQSSLAELQAQPPKVTIQLILKESLNEDPNSDDLVMVSNWLTNLQKPYDAALTYVFSLPLDKLSDYQQALTHATDKDTAWFTIKHEFLRFYTYRIYGGDPSLQTVADSDSLQKFDFQFLNAIRDVERDMFTGRNTMLREVFDFFMDYDIKSVDDSLKNKLQKQEEIKTLRTQFSTKADELLQVLHTRMHEGKQQILSYAKQTGATFNNAKPDFAGSLSDVDFYSALKLIIGYDHNDIKIPATHNGLGYNNLIFMSLLLAKMQVNADGNYLGGNAKVFPVLAIEEPEAHLHPSMQYKFLKFLKENKESRKVRQVFVTTHSTQITSAVSLDEIICLHNDCGVIHVGYPGKTFPATDAGQNAKTYVQRYLDATRSDMLFAQKVIFVEGMAEQLLVPTLAKYCGKELEDHHIAIIPVGGRFFDNFLHMFDKNNSFAIPKKVACLKDRDPERQKIIGGRGFTKCYPYSFNQDTANFTYKDHISDKITTYNGHPNIQFFGQDHPKGKTFEYELCLENIYSDILITDSISNRSEILELLNLYNQNKTLQDLLTELRASGANQEIETAITSLTDPSWTEDDKKKAVVASRYLASVGKGENALELAEKLEKNLLLPISVTMPPPVATTATNTSSTVLSTPPATPGTGPAVAQSVSHRLDFKVPSYIQDAITWICQ</sequence>
<feature type="region of interest" description="Disordered" evidence="1">
    <location>
        <begin position="678"/>
        <end position="702"/>
    </location>
</feature>
<evidence type="ECO:0000313" key="5">
    <source>
        <dbReference type="Proteomes" id="UP000306918"/>
    </source>
</evidence>
<feature type="domain" description="OLD protein-like TOPRIM" evidence="3">
    <location>
        <begin position="436"/>
        <end position="505"/>
    </location>
</feature>
<dbReference type="InterPro" id="IPR041685">
    <property type="entry name" value="AAA_GajA/Old/RecF-like"/>
</dbReference>
<dbReference type="EMBL" id="STFF01000010">
    <property type="protein sequence ID" value="THU33000.1"/>
    <property type="molecule type" value="Genomic_DNA"/>
</dbReference>
<dbReference type="InterPro" id="IPR027417">
    <property type="entry name" value="P-loop_NTPase"/>
</dbReference>